<reference evidence="2 3" key="1">
    <citation type="submission" date="2019-03" db="EMBL/GenBank/DDBJ databases">
        <title>Genomic Encyclopedia of Type Strains, Phase IV (KMG-IV): sequencing the most valuable type-strain genomes for metagenomic binning, comparative biology and taxonomic classification.</title>
        <authorList>
            <person name="Goeker M."/>
        </authorList>
    </citation>
    <scope>NUCLEOTIDE SEQUENCE [LARGE SCALE GENOMIC DNA]</scope>
    <source>
        <strain evidence="2 3">DSM 14836</strain>
    </source>
</reference>
<proteinExistence type="predicted"/>
<feature type="transmembrane region" description="Helical" evidence="1">
    <location>
        <begin position="62"/>
        <end position="84"/>
    </location>
</feature>
<feature type="transmembrane region" description="Helical" evidence="1">
    <location>
        <begin position="38"/>
        <end position="56"/>
    </location>
</feature>
<evidence type="ECO:0000313" key="2">
    <source>
        <dbReference type="EMBL" id="TCP22354.1"/>
    </source>
</evidence>
<evidence type="ECO:0000313" key="3">
    <source>
        <dbReference type="Proteomes" id="UP000294564"/>
    </source>
</evidence>
<dbReference type="OrthoDB" id="1271589at2"/>
<name>A0A4R2NM90_9FLAO</name>
<dbReference type="Proteomes" id="UP000294564">
    <property type="component" value="Unassembled WGS sequence"/>
</dbReference>
<keyword evidence="1" id="KW-0812">Transmembrane</keyword>
<dbReference type="RefSeq" id="WP_132795866.1">
    <property type="nucleotide sequence ID" value="NZ_SLXM01000012.1"/>
</dbReference>
<evidence type="ECO:0000256" key="1">
    <source>
        <dbReference type="SAM" id="Phobius"/>
    </source>
</evidence>
<organism evidence="2 3">
    <name type="scientific">Tenacibaculum skagerrakense</name>
    <dbReference type="NCBI Taxonomy" id="186571"/>
    <lineage>
        <taxon>Bacteria</taxon>
        <taxon>Pseudomonadati</taxon>
        <taxon>Bacteroidota</taxon>
        <taxon>Flavobacteriia</taxon>
        <taxon>Flavobacteriales</taxon>
        <taxon>Flavobacteriaceae</taxon>
        <taxon>Tenacibaculum</taxon>
    </lineage>
</organism>
<dbReference type="EMBL" id="SLXM01000012">
    <property type="protein sequence ID" value="TCP22354.1"/>
    <property type="molecule type" value="Genomic_DNA"/>
</dbReference>
<dbReference type="AlphaFoldDB" id="A0A4R2NM90"/>
<accession>A0A4R2NM90</accession>
<sequence>MKKPIEIELTFVRKDFEEIYFSGNQANYFKSQTTKKPFQNSLISGLIFSLLLYNTITENSRHILTIVLGIFFVYNITLFLIKAYEIFKRRSKVKKYLDGVEKIKSHRLILTDTSFEIIQEHEKTIEKWTDFKSSEINDLFIYLLSEKENYLIPSKSITEQEYIELTNIVTEKIKAEI</sequence>
<keyword evidence="3" id="KW-1185">Reference proteome</keyword>
<comment type="caution">
    <text evidence="2">The sequence shown here is derived from an EMBL/GenBank/DDBJ whole genome shotgun (WGS) entry which is preliminary data.</text>
</comment>
<keyword evidence="1" id="KW-0472">Membrane</keyword>
<protein>
    <recommendedName>
        <fullName evidence="4">YcxB-like protein</fullName>
    </recommendedName>
</protein>
<keyword evidence="1" id="KW-1133">Transmembrane helix</keyword>
<gene>
    <name evidence="2" type="ORF">EV195_1123</name>
</gene>
<evidence type="ECO:0008006" key="4">
    <source>
        <dbReference type="Google" id="ProtNLM"/>
    </source>
</evidence>